<evidence type="ECO:0000259" key="4">
    <source>
        <dbReference type="PROSITE" id="PS50001"/>
    </source>
</evidence>
<feature type="region of interest" description="Disordered" evidence="3">
    <location>
        <begin position="1"/>
        <end position="37"/>
    </location>
</feature>
<reference evidence="6" key="1">
    <citation type="submission" date="2017-10" db="EMBL/GenBank/DDBJ databases">
        <title>A new Pekin duck reference genome.</title>
        <authorList>
            <person name="Hou Z.-C."/>
            <person name="Zhou Z.-K."/>
            <person name="Zhu F."/>
            <person name="Hou S.-S."/>
        </authorList>
    </citation>
    <scope>NUCLEOTIDE SEQUENCE [LARGE SCALE GENOMIC DNA]</scope>
</reference>
<dbReference type="PANTHER" id="PTHR14388:SF9">
    <property type="entry name" value="SH2 DOMAIN-CONTAINING PROTEIN 2A"/>
    <property type="match status" value="1"/>
</dbReference>
<dbReference type="Ensembl" id="ENSAPLT00000031004.1">
    <property type="protein sequence ID" value="ENSAPLP00000028296.1"/>
    <property type="gene ID" value="ENSAPLG00000025783.1"/>
</dbReference>
<dbReference type="PANTHER" id="PTHR14388">
    <property type="entry name" value="T CELL-SPECIFIC ADAPTER PROTEIN TSAD"/>
    <property type="match status" value="1"/>
</dbReference>
<dbReference type="FunFam" id="3.30.505.10:FF:000103">
    <property type="entry name" value="Si:ch73-109i22.2"/>
    <property type="match status" value="1"/>
</dbReference>
<evidence type="ECO:0000313" key="5">
    <source>
        <dbReference type="Ensembl" id="ENSAPLP00000028296.1"/>
    </source>
</evidence>
<keyword evidence="1 2" id="KW-0727">SH2 domain</keyword>
<keyword evidence="6" id="KW-1185">Reference proteome</keyword>
<dbReference type="InterPro" id="IPR036860">
    <property type="entry name" value="SH2_dom_sf"/>
</dbReference>
<dbReference type="Pfam" id="PF00017">
    <property type="entry name" value="SH2"/>
    <property type="match status" value="1"/>
</dbReference>
<proteinExistence type="predicted"/>
<feature type="region of interest" description="Disordered" evidence="3">
    <location>
        <begin position="296"/>
        <end position="396"/>
    </location>
</feature>
<dbReference type="SMART" id="SM00252">
    <property type="entry name" value="SH2"/>
    <property type="match status" value="1"/>
</dbReference>
<feature type="compositionally biased region" description="Polar residues" evidence="3">
    <location>
        <begin position="25"/>
        <end position="37"/>
    </location>
</feature>
<feature type="compositionally biased region" description="Low complexity" evidence="3">
    <location>
        <begin position="159"/>
        <end position="183"/>
    </location>
</feature>
<name>A0A493TR04_ANAPP</name>
<reference evidence="5" key="3">
    <citation type="submission" date="2025-09" db="UniProtKB">
        <authorList>
            <consortium name="Ensembl"/>
        </authorList>
    </citation>
    <scope>IDENTIFICATION</scope>
</reference>
<feature type="region of interest" description="Disordered" evidence="3">
    <location>
        <begin position="60"/>
        <end position="89"/>
    </location>
</feature>
<dbReference type="AlphaFoldDB" id="A0A493TR04"/>
<feature type="compositionally biased region" description="Gly residues" evidence="3">
    <location>
        <begin position="1"/>
        <end position="19"/>
    </location>
</feature>
<feature type="domain" description="SH2" evidence="4">
    <location>
        <begin position="431"/>
        <end position="522"/>
    </location>
</feature>
<dbReference type="InterPro" id="IPR000980">
    <property type="entry name" value="SH2"/>
</dbReference>
<dbReference type="GeneTree" id="ENSGT00940000161903"/>
<accession>A0A493TR04</accession>
<dbReference type="PROSITE" id="PS50001">
    <property type="entry name" value="SH2"/>
    <property type="match status" value="1"/>
</dbReference>
<dbReference type="Proteomes" id="UP000016666">
    <property type="component" value="Unassembled WGS sequence"/>
</dbReference>
<evidence type="ECO:0000256" key="1">
    <source>
        <dbReference type="ARBA" id="ARBA00022999"/>
    </source>
</evidence>
<evidence type="ECO:0000256" key="3">
    <source>
        <dbReference type="SAM" id="MobiDB-lite"/>
    </source>
</evidence>
<evidence type="ECO:0000256" key="2">
    <source>
        <dbReference type="PROSITE-ProRule" id="PRU00191"/>
    </source>
</evidence>
<dbReference type="Gene3D" id="3.30.505.10">
    <property type="entry name" value="SH2 domain"/>
    <property type="match status" value="1"/>
</dbReference>
<evidence type="ECO:0000313" key="6">
    <source>
        <dbReference type="Proteomes" id="UP000016666"/>
    </source>
</evidence>
<dbReference type="GO" id="GO:0005737">
    <property type="term" value="C:cytoplasm"/>
    <property type="evidence" value="ECO:0007669"/>
    <property type="project" value="TreeGrafter"/>
</dbReference>
<reference evidence="5" key="2">
    <citation type="submission" date="2025-08" db="UniProtKB">
        <authorList>
            <consortium name="Ensembl"/>
        </authorList>
    </citation>
    <scope>IDENTIFICATION</scope>
</reference>
<organism evidence="5 6">
    <name type="scientific">Anas platyrhynchos platyrhynchos</name>
    <name type="common">Northern mallard</name>
    <dbReference type="NCBI Taxonomy" id="8840"/>
    <lineage>
        <taxon>Eukaryota</taxon>
        <taxon>Metazoa</taxon>
        <taxon>Chordata</taxon>
        <taxon>Craniata</taxon>
        <taxon>Vertebrata</taxon>
        <taxon>Euteleostomi</taxon>
        <taxon>Archelosauria</taxon>
        <taxon>Archosauria</taxon>
        <taxon>Dinosauria</taxon>
        <taxon>Saurischia</taxon>
        <taxon>Theropoda</taxon>
        <taxon>Coelurosauria</taxon>
        <taxon>Aves</taxon>
        <taxon>Neognathae</taxon>
        <taxon>Galloanserae</taxon>
        <taxon>Anseriformes</taxon>
        <taxon>Anatidae</taxon>
        <taxon>Anatinae</taxon>
        <taxon>Anas</taxon>
    </lineage>
</organism>
<feature type="region of interest" description="Disordered" evidence="3">
    <location>
        <begin position="159"/>
        <end position="204"/>
    </location>
</feature>
<dbReference type="SUPFAM" id="SSF55550">
    <property type="entry name" value="SH2 domain"/>
    <property type="match status" value="1"/>
</dbReference>
<sequence>MGERGWGLPGEVRGGVWGRKGGKRTPSTGTCSSTVTRSWSPFVPGGRGCGGEGLRIKEVRGEGSTARLLRAPRHPPSPARSRPRAARRGARGEAELWLFSRPLRALPSPGAAPALPWSPAPPGCCLLRLGPCPFALSASSLPPSVRFRVQDRAGRAAAAGPLGAAWRQSRTPGPTAPGPTGTPLLDEPRDSEMPPVTQTAPAASTPSSIWSGLILFCRALAAPGRARALGARRARAHTHVPGVPVPSGHNFVFPHPLPLPSLSFGGSRRPSWGFSPGPFTPSGFLGRREARSLWGSAGGAWDPRGGFTSASSSPCARDWRPHGPRASPLRHLQTRGQRSQRPAGARRSPESGAAPGAAPRCSGQGRTRGSEGSGPPAPHPSTLSHPQALPGWPPAGGGAQPELVALWARTRLWFEQTQAGRLGAEGELPAWFHGFLSRRDTELLLRDRPPGCFLVRFSESTVGFVLSYRGRERCRHFVLDQLPDGRYVILGERSAHAELGALLRHHATAPIAPYHELLTVPCPRVRI</sequence>
<protein>
    <recommendedName>
        <fullName evidence="4">SH2 domain-containing protein</fullName>
    </recommendedName>
</protein>